<dbReference type="NCBIfam" id="TIGR01725">
    <property type="entry name" value="phge_HK97_gp10"/>
    <property type="match status" value="1"/>
</dbReference>
<evidence type="ECO:0008006" key="3">
    <source>
        <dbReference type="Google" id="ProtNLM"/>
    </source>
</evidence>
<gene>
    <name evidence="1" type="ORF">GCM10008066_03980</name>
</gene>
<reference evidence="2" key="1">
    <citation type="journal article" date="2019" name="Int. J. Syst. Evol. Microbiol.">
        <title>The Global Catalogue of Microorganisms (GCM) 10K type strain sequencing project: providing services to taxonomists for standard genome sequencing and annotation.</title>
        <authorList>
            <consortium name="The Broad Institute Genomics Platform"/>
            <consortium name="The Broad Institute Genome Sequencing Center for Infectious Disease"/>
            <person name="Wu L."/>
            <person name="Ma J."/>
        </authorList>
    </citation>
    <scope>NUCLEOTIDE SEQUENCE [LARGE SCALE GENOMIC DNA]</scope>
    <source>
        <strain evidence="2">CCM 2767</strain>
    </source>
</reference>
<dbReference type="AlphaFoldDB" id="A0A8J3AT95"/>
<dbReference type="EMBL" id="BMDI01000001">
    <property type="protein sequence ID" value="GGI16442.1"/>
    <property type="molecule type" value="Genomic_DNA"/>
</dbReference>
<evidence type="ECO:0000313" key="2">
    <source>
        <dbReference type="Proteomes" id="UP000642180"/>
    </source>
</evidence>
<comment type="caution">
    <text evidence="1">The sequence shown here is derived from an EMBL/GenBank/DDBJ whole genome shotgun (WGS) entry which is preliminary data.</text>
</comment>
<name>A0A8J3AT95_9BURK</name>
<organism evidence="1 2">
    <name type="scientific">Oxalicibacterium faecigallinarum</name>
    <dbReference type="NCBI Taxonomy" id="573741"/>
    <lineage>
        <taxon>Bacteria</taxon>
        <taxon>Pseudomonadati</taxon>
        <taxon>Pseudomonadota</taxon>
        <taxon>Betaproteobacteria</taxon>
        <taxon>Burkholderiales</taxon>
        <taxon>Oxalobacteraceae</taxon>
        <taxon>Oxalicibacterium</taxon>
    </lineage>
</organism>
<keyword evidence="2" id="KW-1185">Reference proteome</keyword>
<dbReference type="Proteomes" id="UP000642180">
    <property type="component" value="Unassembled WGS sequence"/>
</dbReference>
<accession>A0A8J3AT95</accession>
<sequence length="172" mass="19075">MMVKTTIKVRGLRELGEAMKGLENDIKLRICRAAVQEGAKIIRNLAQSKAPVAPQAYDVVDETYNRSSRKGKKRAANVKIVQPRNIAKNIVTKRVPRSKMTAETVVAIRGKFEHGYANRIGILQEFGTVKTPAQPFMRPAFNQGKAPAVAVIKNTLKKRIDSAVKKNAKKPK</sequence>
<dbReference type="InterPro" id="IPR010064">
    <property type="entry name" value="HK97-gp10_tail"/>
</dbReference>
<evidence type="ECO:0000313" key="1">
    <source>
        <dbReference type="EMBL" id="GGI16442.1"/>
    </source>
</evidence>
<proteinExistence type="predicted"/>
<protein>
    <recommendedName>
        <fullName evidence="3">HK97 gp10 family phage protein</fullName>
    </recommendedName>
</protein>